<dbReference type="GO" id="GO:0004591">
    <property type="term" value="F:oxoglutarate dehydrogenase (succinyl-transferring) activity"/>
    <property type="evidence" value="ECO:0007669"/>
    <property type="project" value="TreeGrafter"/>
</dbReference>
<dbReference type="OrthoDB" id="413077at2759"/>
<dbReference type="Pfam" id="PF16870">
    <property type="entry name" value="OxoGdeHyase_C"/>
    <property type="match status" value="1"/>
</dbReference>
<dbReference type="GO" id="GO:0005739">
    <property type="term" value="C:mitochondrion"/>
    <property type="evidence" value="ECO:0007669"/>
    <property type="project" value="TreeGrafter"/>
</dbReference>
<keyword evidence="3" id="KW-0560">Oxidoreductase</keyword>
<keyword evidence="7" id="KW-1185">Reference proteome</keyword>
<dbReference type="PANTHER" id="PTHR23152:SF4">
    <property type="entry name" value="2-OXOADIPATE DEHYDROGENASE COMPLEX COMPONENT E1"/>
    <property type="match status" value="1"/>
</dbReference>
<dbReference type="InterPro" id="IPR029061">
    <property type="entry name" value="THDP-binding"/>
</dbReference>
<evidence type="ECO:0000313" key="6">
    <source>
        <dbReference type="EMBL" id="CAE8613189.1"/>
    </source>
</evidence>
<dbReference type="Gene3D" id="3.40.50.11610">
    <property type="entry name" value="Multifunctional 2-oxoglutarate metabolism enzyme, C-terminal domain"/>
    <property type="match status" value="1"/>
</dbReference>
<proteinExistence type="inferred from homology"/>
<dbReference type="Gene3D" id="3.40.50.970">
    <property type="match status" value="1"/>
</dbReference>
<evidence type="ECO:0000256" key="1">
    <source>
        <dbReference type="ARBA" id="ARBA00001964"/>
    </source>
</evidence>
<organism evidence="6 7">
    <name type="scientific">Polarella glacialis</name>
    <name type="common">Dinoflagellate</name>
    <dbReference type="NCBI Taxonomy" id="89957"/>
    <lineage>
        <taxon>Eukaryota</taxon>
        <taxon>Sar</taxon>
        <taxon>Alveolata</taxon>
        <taxon>Dinophyceae</taxon>
        <taxon>Suessiales</taxon>
        <taxon>Suessiaceae</taxon>
        <taxon>Polarella</taxon>
    </lineage>
</organism>
<dbReference type="InterPro" id="IPR005475">
    <property type="entry name" value="Transketolase-like_Pyr-bd"/>
</dbReference>
<dbReference type="AlphaFoldDB" id="A0A813FRB6"/>
<dbReference type="PIRSF" id="PIRSF000157">
    <property type="entry name" value="Oxoglu_dh_E1"/>
    <property type="match status" value="1"/>
</dbReference>
<dbReference type="OMA" id="RDSYCRT"/>
<dbReference type="GO" id="GO:0030976">
    <property type="term" value="F:thiamine pyrophosphate binding"/>
    <property type="evidence" value="ECO:0007669"/>
    <property type="project" value="InterPro"/>
</dbReference>
<dbReference type="GO" id="GO:0006099">
    <property type="term" value="P:tricarboxylic acid cycle"/>
    <property type="evidence" value="ECO:0007669"/>
    <property type="project" value="TreeGrafter"/>
</dbReference>
<dbReference type="InterPro" id="IPR001017">
    <property type="entry name" value="DH_E1"/>
</dbReference>
<sequence length="722" mass="80597">MGTAYDVDAKLQELSAQDWSSAGDVKYHLGTSNVKIYPDLGSVTLTLEANPSHLETVGPVALGRVRAKQYYLGDAPETKKRVMPVILHGDASFAGQGVVYEAMQLAKVEDFDVGGTIHVIVNNQVGFTTDPKSSRSTLYCSDLGKAFNIPILHCNGDDPVAVVRAFEMAAEYRQEWGDDVIIDVVCYRRFGHNESDNPEFTQPLLYNDIKSHRRTEEIMAAKLIEDGHASPAELEQIKSKVWDVFEKDYQNAGSYKPSPATEWVATKWEGVRSPNQLAQSKPTGLDLELLRKIGDKLCEVPEGFKLHSALKRILKAKKDRIVAGEGMDWGTAEALAFGSLLLEGNHVRITGQDVQRGTFSHRHCIVHDQATADKHNFLNSLQLGPQETFVAQNSILSEYAVLGYELGYSYENPNALVIWEAQFGDFANTAQVMFDQFISAGEHKWMQQSALTMLLPHGYDGQGAEHSSCRLERFLQMSDDDEDDVPDYAEAGSGKQIQKANWQVMNLTTPANYFHAIRQQLHREFRKPLVIAAPKALLRHKDCTSSFEDMGPDSEFQRVIPERDPEIANNPDQVEKLIFCTGKIYYELLAERRRLGLTNVAIVTVEMIAPFPFDKVRDEMQKYSKVDRGDGVHPGSITWCQEEPKNMGAWAYVRPRMVCVARESLDLDLVVRYVGRRASAAVATGVGKIHTLEQEAVVSDALTGTVSWQERSRASSLLGHQT</sequence>
<protein>
    <recommendedName>
        <fullName evidence="5">Transketolase-like pyrimidine-binding domain-containing protein</fullName>
    </recommendedName>
</protein>
<evidence type="ECO:0000256" key="4">
    <source>
        <dbReference type="ARBA" id="ARBA00023052"/>
    </source>
</evidence>
<evidence type="ECO:0000256" key="2">
    <source>
        <dbReference type="ARBA" id="ARBA00006936"/>
    </source>
</evidence>
<gene>
    <name evidence="6" type="ORF">PGLA1383_LOCUS30967</name>
</gene>
<dbReference type="Pfam" id="PF02779">
    <property type="entry name" value="Transket_pyr"/>
    <property type="match status" value="1"/>
</dbReference>
<dbReference type="GO" id="GO:0045252">
    <property type="term" value="C:oxoglutarate dehydrogenase complex"/>
    <property type="evidence" value="ECO:0007669"/>
    <property type="project" value="TreeGrafter"/>
</dbReference>
<dbReference type="InterPro" id="IPR031717">
    <property type="entry name" value="ODO-1/KGD_C"/>
</dbReference>
<comment type="caution">
    <text evidence="6">The sequence shown here is derived from an EMBL/GenBank/DDBJ whole genome shotgun (WGS) entry which is preliminary data.</text>
</comment>
<dbReference type="SMART" id="SM00861">
    <property type="entry name" value="Transket_pyr"/>
    <property type="match status" value="1"/>
</dbReference>
<evidence type="ECO:0000313" key="7">
    <source>
        <dbReference type="Proteomes" id="UP000654075"/>
    </source>
</evidence>
<comment type="similarity">
    <text evidence="2">Belongs to the alpha-ketoglutarate dehydrogenase family.</text>
</comment>
<evidence type="ECO:0000256" key="3">
    <source>
        <dbReference type="ARBA" id="ARBA00023002"/>
    </source>
</evidence>
<dbReference type="InterPro" id="IPR042179">
    <property type="entry name" value="KGD_C_sf"/>
</dbReference>
<comment type="cofactor">
    <cofactor evidence="1">
        <name>thiamine diphosphate</name>
        <dbReference type="ChEBI" id="CHEBI:58937"/>
    </cofactor>
</comment>
<accession>A0A813FRB6</accession>
<dbReference type="Proteomes" id="UP000654075">
    <property type="component" value="Unassembled WGS sequence"/>
</dbReference>
<dbReference type="SUPFAM" id="SSF52518">
    <property type="entry name" value="Thiamin diphosphate-binding fold (THDP-binding)"/>
    <property type="match status" value="2"/>
</dbReference>
<dbReference type="PANTHER" id="PTHR23152">
    <property type="entry name" value="2-OXOGLUTARATE DEHYDROGENASE"/>
    <property type="match status" value="1"/>
</dbReference>
<dbReference type="Gene3D" id="3.40.50.12470">
    <property type="match status" value="1"/>
</dbReference>
<dbReference type="InterPro" id="IPR011603">
    <property type="entry name" value="2oxoglutarate_DH_E1"/>
</dbReference>
<feature type="domain" description="Transketolase-like pyrimidine-binding" evidence="5">
    <location>
        <begin position="327"/>
        <end position="540"/>
    </location>
</feature>
<dbReference type="FunFam" id="3.40.50.12470:FF:000003">
    <property type="entry name" value="2-oxoglutarate dehydrogenase E1 component"/>
    <property type="match status" value="1"/>
</dbReference>
<dbReference type="Pfam" id="PF00676">
    <property type="entry name" value="E1_dh"/>
    <property type="match status" value="1"/>
</dbReference>
<dbReference type="EMBL" id="CAJNNV010025217">
    <property type="protein sequence ID" value="CAE8613189.1"/>
    <property type="molecule type" value="Genomic_DNA"/>
</dbReference>
<dbReference type="NCBIfam" id="TIGR00239">
    <property type="entry name" value="2oxo_dh_E1"/>
    <property type="match status" value="1"/>
</dbReference>
<evidence type="ECO:0000259" key="5">
    <source>
        <dbReference type="SMART" id="SM00861"/>
    </source>
</evidence>
<keyword evidence="4" id="KW-0786">Thiamine pyrophosphate</keyword>
<name>A0A813FRB6_POLGL</name>
<reference evidence="6" key="1">
    <citation type="submission" date="2021-02" db="EMBL/GenBank/DDBJ databases">
        <authorList>
            <person name="Dougan E. K."/>
            <person name="Rhodes N."/>
            <person name="Thang M."/>
            <person name="Chan C."/>
        </authorList>
    </citation>
    <scope>NUCLEOTIDE SEQUENCE</scope>
</reference>
<dbReference type="NCBIfam" id="NF006914">
    <property type="entry name" value="PRK09404.1"/>
    <property type="match status" value="1"/>
</dbReference>